<reference evidence="2 3" key="1">
    <citation type="submission" date="2021-03" db="EMBL/GenBank/DDBJ databases">
        <title>Whole genome sequence of Jiella sp. MQZ13P-4.</title>
        <authorList>
            <person name="Tuo L."/>
        </authorList>
    </citation>
    <scope>NUCLEOTIDE SEQUENCE [LARGE SCALE GENOMIC DNA]</scope>
    <source>
        <strain evidence="2 3">MQZ13P-4</strain>
    </source>
</reference>
<dbReference type="Gene3D" id="1.20.120.1760">
    <property type="match status" value="1"/>
</dbReference>
<protein>
    <submittedName>
        <fullName evidence="2">CDP-alcohol phosphatidyltransferase family protein</fullName>
    </submittedName>
</protein>
<proteinExistence type="predicted"/>
<evidence type="ECO:0000313" key="3">
    <source>
        <dbReference type="Proteomes" id="UP000664288"/>
    </source>
</evidence>
<dbReference type="Pfam" id="PF01066">
    <property type="entry name" value="CDP-OH_P_transf"/>
    <property type="match status" value="1"/>
</dbReference>
<dbReference type="InterPro" id="IPR043130">
    <property type="entry name" value="CDP-OH_PTrfase_TM_dom"/>
</dbReference>
<feature type="transmembrane region" description="Helical" evidence="1">
    <location>
        <begin position="109"/>
        <end position="132"/>
    </location>
</feature>
<comment type="caution">
    <text evidence="2">The sequence shown here is derived from an EMBL/GenBank/DDBJ whole genome shotgun (WGS) entry which is preliminary data.</text>
</comment>
<keyword evidence="1" id="KW-1133">Transmembrane helix</keyword>
<accession>A0ABS3IZD5</accession>
<keyword evidence="1" id="KW-0812">Transmembrane</keyword>
<gene>
    <name evidence="2" type="ORF">J1C47_03940</name>
</gene>
<evidence type="ECO:0000313" key="2">
    <source>
        <dbReference type="EMBL" id="MBO0902779.1"/>
    </source>
</evidence>
<name>A0ABS3IZD5_9HYPH</name>
<feature type="transmembrane region" description="Helical" evidence="1">
    <location>
        <begin position="153"/>
        <end position="173"/>
    </location>
</feature>
<organism evidence="2 3">
    <name type="scientific">Jiella sonneratiae</name>
    <dbReference type="NCBI Taxonomy" id="2816856"/>
    <lineage>
        <taxon>Bacteria</taxon>
        <taxon>Pseudomonadati</taxon>
        <taxon>Pseudomonadota</taxon>
        <taxon>Alphaproteobacteria</taxon>
        <taxon>Hyphomicrobiales</taxon>
        <taxon>Aurantimonadaceae</taxon>
        <taxon>Jiella</taxon>
    </lineage>
</organism>
<sequence>MLDAVLRRRIDPPVERLAAVLASRGVGADAVTVAGLAIGLAAAAAIALGSPPAGLVLILLSRLCDGLDGAIAKMTRPTDLGGYLDITFDFVFYGAIPLGFALLDPTRNALPAAVLLLTFYANGASFLAYAILAEKRKIATTARGPKAFFFSTGLAEASETIIAFCLFCLFPAWFPAIAYGFAAMTAWTFGARVWLAVSTFG</sequence>
<keyword evidence="1" id="KW-0472">Membrane</keyword>
<feature type="transmembrane region" description="Helical" evidence="1">
    <location>
        <begin position="80"/>
        <end position="103"/>
    </location>
</feature>
<feature type="transmembrane region" description="Helical" evidence="1">
    <location>
        <begin position="33"/>
        <end position="60"/>
    </location>
</feature>
<keyword evidence="3" id="KW-1185">Reference proteome</keyword>
<evidence type="ECO:0000256" key="1">
    <source>
        <dbReference type="SAM" id="Phobius"/>
    </source>
</evidence>
<dbReference type="Proteomes" id="UP000664288">
    <property type="component" value="Unassembled WGS sequence"/>
</dbReference>
<dbReference type="InterPro" id="IPR000462">
    <property type="entry name" value="CDP-OH_P_trans"/>
</dbReference>
<dbReference type="RefSeq" id="WP_207349412.1">
    <property type="nucleotide sequence ID" value="NZ_JAFMPY010000003.1"/>
</dbReference>
<dbReference type="EMBL" id="JAFMPY010000003">
    <property type="protein sequence ID" value="MBO0902779.1"/>
    <property type="molecule type" value="Genomic_DNA"/>
</dbReference>